<evidence type="ECO:0000313" key="2">
    <source>
        <dbReference type="Proteomes" id="UP000279833"/>
    </source>
</evidence>
<sequence length="96" mass="10973">MLSKEASNTLTGWESHRSRIIKASFETKKEGITMNVIQCYAPTNSSNDDNKDQFYERLQSIIAKCPRNDLTILIGGLNVKAEWKTSDMKISWDNMD</sequence>
<protein>
    <submittedName>
        <fullName evidence="3">Endo/exonuclease/phosphatase domain-containing protein</fullName>
    </submittedName>
</protein>
<evidence type="ECO:0000313" key="3">
    <source>
        <dbReference type="WBParaSite" id="SCUD_0000585901-mRNA-1"/>
    </source>
</evidence>
<dbReference type="InterPro" id="IPR036691">
    <property type="entry name" value="Endo/exonu/phosph_ase_sf"/>
</dbReference>
<dbReference type="WBParaSite" id="SCUD_0000585901-mRNA-1">
    <property type="protein sequence ID" value="SCUD_0000585901-mRNA-1"/>
    <property type="gene ID" value="SCUD_0000585901"/>
</dbReference>
<gene>
    <name evidence="1" type="ORF">SCUD_LOCUS5859</name>
</gene>
<dbReference type="AlphaFoldDB" id="A0A183JT19"/>
<accession>A0A183JT19</accession>
<reference evidence="3" key="1">
    <citation type="submission" date="2016-06" db="UniProtKB">
        <authorList>
            <consortium name="WormBaseParasite"/>
        </authorList>
    </citation>
    <scope>IDENTIFICATION</scope>
</reference>
<name>A0A183JT19_9TREM</name>
<reference evidence="1 2" key="2">
    <citation type="submission" date="2018-11" db="EMBL/GenBank/DDBJ databases">
        <authorList>
            <consortium name="Pathogen Informatics"/>
        </authorList>
    </citation>
    <scope>NUCLEOTIDE SEQUENCE [LARGE SCALE GENOMIC DNA]</scope>
    <source>
        <strain evidence="1">Dakar</strain>
        <strain evidence="2">Dakar, Senegal</strain>
    </source>
</reference>
<keyword evidence="2" id="KW-1185">Reference proteome</keyword>
<dbReference type="SUPFAM" id="SSF56219">
    <property type="entry name" value="DNase I-like"/>
    <property type="match status" value="1"/>
</dbReference>
<evidence type="ECO:0000313" key="1">
    <source>
        <dbReference type="EMBL" id="VDO98787.1"/>
    </source>
</evidence>
<dbReference type="EMBL" id="UZAK01010699">
    <property type="protein sequence ID" value="VDO98787.1"/>
    <property type="molecule type" value="Genomic_DNA"/>
</dbReference>
<dbReference type="Proteomes" id="UP000279833">
    <property type="component" value="Unassembled WGS sequence"/>
</dbReference>
<dbReference type="Gene3D" id="3.60.10.10">
    <property type="entry name" value="Endonuclease/exonuclease/phosphatase"/>
    <property type="match status" value="1"/>
</dbReference>
<proteinExistence type="predicted"/>
<dbReference type="STRING" id="6186.A0A183JT19"/>
<organism evidence="3">
    <name type="scientific">Schistosoma curassoni</name>
    <dbReference type="NCBI Taxonomy" id="6186"/>
    <lineage>
        <taxon>Eukaryota</taxon>
        <taxon>Metazoa</taxon>
        <taxon>Spiralia</taxon>
        <taxon>Lophotrochozoa</taxon>
        <taxon>Platyhelminthes</taxon>
        <taxon>Trematoda</taxon>
        <taxon>Digenea</taxon>
        <taxon>Strigeidida</taxon>
        <taxon>Schistosomatoidea</taxon>
        <taxon>Schistosomatidae</taxon>
        <taxon>Schistosoma</taxon>
    </lineage>
</organism>